<dbReference type="GO" id="GO:0005615">
    <property type="term" value="C:extracellular space"/>
    <property type="evidence" value="ECO:0000318"/>
    <property type="project" value="GO_Central"/>
</dbReference>
<organism evidence="5 6">
    <name type="scientific">Helianthus annuus</name>
    <name type="common">Common sunflower</name>
    <dbReference type="NCBI Taxonomy" id="4232"/>
    <lineage>
        <taxon>Eukaryota</taxon>
        <taxon>Viridiplantae</taxon>
        <taxon>Streptophyta</taxon>
        <taxon>Embryophyta</taxon>
        <taxon>Tracheophyta</taxon>
        <taxon>Spermatophyta</taxon>
        <taxon>Magnoliopsida</taxon>
        <taxon>eudicotyledons</taxon>
        <taxon>Gunneridae</taxon>
        <taxon>Pentapetalae</taxon>
        <taxon>asterids</taxon>
        <taxon>campanulids</taxon>
        <taxon>Asterales</taxon>
        <taxon>Asteraceae</taxon>
        <taxon>Asteroideae</taxon>
        <taxon>Heliantheae alliance</taxon>
        <taxon>Heliantheae</taxon>
        <taxon>Helianthus</taxon>
    </lineage>
</organism>
<dbReference type="SMART" id="SM00645">
    <property type="entry name" value="Pept_C1"/>
    <property type="match status" value="1"/>
</dbReference>
<dbReference type="EMBL" id="CM007892">
    <property type="protein sequence ID" value="OTG32585.1"/>
    <property type="molecule type" value="Genomic_DNA"/>
</dbReference>
<feature type="chain" id="PRO_5018617245" evidence="3">
    <location>
        <begin position="25"/>
        <end position="198"/>
    </location>
</feature>
<name>A0A251VAI1_HELAN</name>
<dbReference type="GO" id="GO:0004197">
    <property type="term" value="F:cysteine-type endopeptidase activity"/>
    <property type="evidence" value="ECO:0000318"/>
    <property type="project" value="GO_Central"/>
</dbReference>
<evidence type="ECO:0000256" key="2">
    <source>
        <dbReference type="ARBA" id="ARBA00023157"/>
    </source>
</evidence>
<feature type="domain" description="Peptidase C1A papain C-terminal" evidence="4">
    <location>
        <begin position="1"/>
        <end position="194"/>
    </location>
</feature>
<dbReference type="InParanoid" id="A0A251VAI1"/>
<dbReference type="InterPro" id="IPR038765">
    <property type="entry name" value="Papain-like_cys_pep_sf"/>
</dbReference>
<feature type="signal peptide" evidence="3">
    <location>
        <begin position="1"/>
        <end position="24"/>
    </location>
</feature>
<reference evidence="6" key="1">
    <citation type="journal article" date="2017" name="Nature">
        <title>The sunflower genome provides insights into oil metabolism, flowering and Asterid evolution.</title>
        <authorList>
            <person name="Badouin H."/>
            <person name="Gouzy J."/>
            <person name="Grassa C.J."/>
            <person name="Murat F."/>
            <person name="Staton S.E."/>
            <person name="Cottret L."/>
            <person name="Lelandais-Briere C."/>
            <person name="Owens G.L."/>
            <person name="Carrere S."/>
            <person name="Mayjonade B."/>
            <person name="Legrand L."/>
            <person name="Gill N."/>
            <person name="Kane N.C."/>
            <person name="Bowers J.E."/>
            <person name="Hubner S."/>
            <person name="Bellec A."/>
            <person name="Berard A."/>
            <person name="Berges H."/>
            <person name="Blanchet N."/>
            <person name="Boniface M.C."/>
            <person name="Brunel D."/>
            <person name="Catrice O."/>
            <person name="Chaidir N."/>
            <person name="Claudel C."/>
            <person name="Donnadieu C."/>
            <person name="Faraut T."/>
            <person name="Fievet G."/>
            <person name="Helmstetter N."/>
            <person name="King M."/>
            <person name="Knapp S.J."/>
            <person name="Lai Z."/>
            <person name="Le Paslier M.C."/>
            <person name="Lippi Y."/>
            <person name="Lorenzon L."/>
            <person name="Mandel J.R."/>
            <person name="Marage G."/>
            <person name="Marchand G."/>
            <person name="Marquand E."/>
            <person name="Bret-Mestries E."/>
            <person name="Morien E."/>
            <person name="Nambeesan S."/>
            <person name="Nguyen T."/>
            <person name="Pegot-Espagnet P."/>
            <person name="Pouilly N."/>
            <person name="Raftis F."/>
            <person name="Sallet E."/>
            <person name="Schiex T."/>
            <person name="Thomas J."/>
            <person name="Vandecasteele C."/>
            <person name="Vares D."/>
            <person name="Vear F."/>
            <person name="Vautrin S."/>
            <person name="Crespi M."/>
            <person name="Mangin B."/>
            <person name="Burke J.M."/>
            <person name="Salse J."/>
            <person name="Munos S."/>
            <person name="Vincourt P."/>
            <person name="Rieseberg L.H."/>
            <person name="Langlade N.B."/>
        </authorList>
    </citation>
    <scope>NUCLEOTIDE SEQUENCE [LARGE SCALE GENOMIC DNA]</scope>
    <source>
        <strain evidence="6">cv. SF193</strain>
    </source>
</reference>
<dbReference type="GO" id="GO:0005764">
    <property type="term" value="C:lysosome"/>
    <property type="evidence" value="ECO:0000318"/>
    <property type="project" value="GO_Central"/>
</dbReference>
<accession>A0A251VAI1</accession>
<proteinExistence type="inferred from homology"/>
<comment type="similarity">
    <text evidence="1">Belongs to the peptidase C1 family.</text>
</comment>
<dbReference type="CDD" id="cd02248">
    <property type="entry name" value="Peptidase_C1A"/>
    <property type="match status" value="1"/>
</dbReference>
<dbReference type="SUPFAM" id="SSF54001">
    <property type="entry name" value="Cysteine proteinases"/>
    <property type="match status" value="1"/>
</dbReference>
<dbReference type="InterPro" id="IPR000668">
    <property type="entry name" value="Peptidase_C1A_C"/>
</dbReference>
<dbReference type="Proteomes" id="UP000215914">
    <property type="component" value="Chromosome 3"/>
</dbReference>
<dbReference type="InterPro" id="IPR013128">
    <property type="entry name" value="Peptidase_C1A"/>
</dbReference>
<evidence type="ECO:0000313" key="5">
    <source>
        <dbReference type="EMBL" id="OTG32585.1"/>
    </source>
</evidence>
<dbReference type="GO" id="GO:0051603">
    <property type="term" value="P:proteolysis involved in protein catabolic process"/>
    <property type="evidence" value="ECO:0000318"/>
    <property type="project" value="GO_Central"/>
</dbReference>
<keyword evidence="6" id="KW-1185">Reference proteome</keyword>
<evidence type="ECO:0000313" key="6">
    <source>
        <dbReference type="Proteomes" id="UP000215914"/>
    </source>
</evidence>
<evidence type="ECO:0000256" key="1">
    <source>
        <dbReference type="ARBA" id="ARBA00008455"/>
    </source>
</evidence>
<dbReference type="Gene3D" id="3.90.70.10">
    <property type="entry name" value="Cysteine proteinases"/>
    <property type="match status" value="1"/>
</dbReference>
<dbReference type="InterPro" id="IPR039417">
    <property type="entry name" value="Peptidase_C1A_papain-like"/>
</dbReference>
<evidence type="ECO:0000259" key="4">
    <source>
        <dbReference type="SMART" id="SM00645"/>
    </source>
</evidence>
<dbReference type="PANTHER" id="PTHR12411">
    <property type="entry name" value="CYSTEINE PROTEASE FAMILY C1-RELATED"/>
    <property type="match status" value="1"/>
</dbReference>
<evidence type="ECO:0000256" key="3">
    <source>
        <dbReference type="SAM" id="SignalP"/>
    </source>
</evidence>
<protein>
    <submittedName>
        <fullName evidence="5">Putative peptidase C1A</fullName>
    </submittedName>
</protein>
<dbReference type="AlphaFoldDB" id="A0A251VAI1"/>
<gene>
    <name evidence="5" type="ORF">HannXRQ_Chr03g0088271</name>
</gene>
<keyword evidence="2" id="KW-1015">Disulfide bond</keyword>
<dbReference type="STRING" id="4232.A0A251VAI1"/>
<keyword evidence="3" id="KW-0732">Signal</keyword>
<sequence>MIYISIFFNTGLCWACASVSCVEAFLTMKTGELLPLSVQQPMDTHRAQMCGSGSAPIAFQHMMQYGGLATEKDYPFTRKYGVSKYKPSALRITGYGRVPPYDLHALKWAIIHGPVTACIEATPEFCQHCQEGIFRGKFIFLNHVVLITGFGRTLYGERFFEIQNSWGTEWGNKGKTLIIDEGYCNLAAYAHYPTMYGI</sequence>
<dbReference type="Pfam" id="PF00112">
    <property type="entry name" value="Peptidase_C1"/>
    <property type="match status" value="1"/>
</dbReference>